<dbReference type="NCBIfam" id="NF006829">
    <property type="entry name" value="PRK09352.1"/>
    <property type="match status" value="1"/>
</dbReference>
<comment type="similarity">
    <text evidence="1 8">Belongs to the thiolase-like superfamily. FabH family.</text>
</comment>
<dbReference type="InterPro" id="IPR013747">
    <property type="entry name" value="ACP_syn_III_C"/>
</dbReference>
<dbReference type="GO" id="GO:0005737">
    <property type="term" value="C:cytoplasm"/>
    <property type="evidence" value="ECO:0007669"/>
    <property type="project" value="UniProtKB-SubCell"/>
</dbReference>
<comment type="subunit">
    <text evidence="8">Homodimer.</text>
</comment>
<dbReference type="GO" id="GO:0033818">
    <property type="term" value="F:beta-ketoacyl-acyl-carrier-protein synthase III activity"/>
    <property type="evidence" value="ECO:0007669"/>
    <property type="project" value="UniProtKB-UniRule"/>
</dbReference>
<keyword evidence="6 8" id="KW-0275">Fatty acid biosynthesis</keyword>
<dbReference type="GO" id="GO:0006633">
    <property type="term" value="P:fatty acid biosynthetic process"/>
    <property type="evidence" value="ECO:0007669"/>
    <property type="project" value="UniProtKB-UniRule"/>
</dbReference>
<comment type="function">
    <text evidence="8">Catalyzes the condensation reaction of fatty acid synthesis by the addition to an acyl acceptor of two carbons from malonyl-ACP. Catalyzes the first condensation reaction which initiates fatty acid synthesis and may therefore play a role in governing the total rate of fatty acid production. Possesses both acetoacetyl-ACP synthase and acetyl transacylase activities. Its substrate specificity determines the biosynthesis of branched-chain and/or straight-chain of fatty acids.</text>
</comment>
<evidence type="ECO:0000259" key="10">
    <source>
        <dbReference type="Pfam" id="PF08545"/>
    </source>
</evidence>
<comment type="domain">
    <text evidence="8">The last Arg residue of the ACP-binding site is essential for the weak association between ACP/AcpP and FabH.</text>
</comment>
<accession>A0A7C3SK28</accession>
<keyword evidence="5 8" id="KW-0443">Lipid metabolism</keyword>
<evidence type="ECO:0000256" key="3">
    <source>
        <dbReference type="ARBA" id="ARBA00022679"/>
    </source>
</evidence>
<keyword evidence="7 8" id="KW-0511">Multifunctional enzyme</keyword>
<protein>
    <recommendedName>
        <fullName evidence="8">Beta-ketoacyl-[acyl-carrier-protein] synthase III</fullName>
        <shortName evidence="8">Beta-ketoacyl-ACP synthase III</shortName>
        <shortName evidence="8">KAS III</shortName>
        <ecNumber evidence="8">2.3.1.180</ecNumber>
    </recommendedName>
    <alternativeName>
        <fullName evidence="8">3-oxoacyl-[acyl-carrier-protein] synthase 3</fullName>
    </alternativeName>
    <alternativeName>
        <fullName evidence="8">3-oxoacyl-[acyl-carrier-protein] synthase III</fullName>
    </alternativeName>
</protein>
<evidence type="ECO:0000256" key="1">
    <source>
        <dbReference type="ARBA" id="ARBA00008642"/>
    </source>
</evidence>
<dbReference type="InterPro" id="IPR004655">
    <property type="entry name" value="FabH"/>
</dbReference>
<keyword evidence="3 8" id="KW-0808">Transferase</keyword>
<reference evidence="11" key="1">
    <citation type="journal article" date="2020" name="mSystems">
        <title>Genome- and Community-Level Interaction Insights into Carbon Utilization and Element Cycling Functions of Hydrothermarchaeota in Hydrothermal Sediment.</title>
        <authorList>
            <person name="Zhou Z."/>
            <person name="Liu Y."/>
            <person name="Xu W."/>
            <person name="Pan J."/>
            <person name="Luo Z.H."/>
            <person name="Li M."/>
        </authorList>
    </citation>
    <scope>NUCLEOTIDE SEQUENCE [LARGE SCALE GENOMIC DNA]</scope>
    <source>
        <strain evidence="11">SpSt-776</strain>
    </source>
</reference>
<dbReference type="AlphaFoldDB" id="A0A7C3SK28"/>
<evidence type="ECO:0000256" key="2">
    <source>
        <dbReference type="ARBA" id="ARBA00022516"/>
    </source>
</evidence>
<feature type="active site" evidence="8">
    <location>
        <position position="116"/>
    </location>
</feature>
<dbReference type="UniPathway" id="UPA00094"/>
<comment type="pathway">
    <text evidence="8">Lipid metabolism; fatty acid biosynthesis.</text>
</comment>
<dbReference type="CDD" id="cd00830">
    <property type="entry name" value="KAS_III"/>
    <property type="match status" value="1"/>
</dbReference>
<dbReference type="GO" id="GO:0004315">
    <property type="term" value="F:3-oxoacyl-[acyl-carrier-protein] synthase activity"/>
    <property type="evidence" value="ECO:0007669"/>
    <property type="project" value="InterPro"/>
</dbReference>
<evidence type="ECO:0000256" key="7">
    <source>
        <dbReference type="ARBA" id="ARBA00023268"/>
    </source>
</evidence>
<dbReference type="EMBL" id="DTHB01000050">
    <property type="protein sequence ID" value="HGB15139.1"/>
    <property type="molecule type" value="Genomic_DNA"/>
</dbReference>
<feature type="active site" evidence="8">
    <location>
        <position position="254"/>
    </location>
</feature>
<feature type="domain" description="Beta-ketoacyl-[acyl-carrier-protein] synthase III N-terminal" evidence="10">
    <location>
        <begin position="110"/>
        <end position="178"/>
    </location>
</feature>
<dbReference type="EC" id="2.3.1.180" evidence="8"/>
<proteinExistence type="inferred from homology"/>
<keyword evidence="2 8" id="KW-0444">Lipid biosynthesis</keyword>
<dbReference type="NCBIfam" id="TIGR00747">
    <property type="entry name" value="fabH"/>
    <property type="match status" value="1"/>
</dbReference>
<dbReference type="InterPro" id="IPR016039">
    <property type="entry name" value="Thiolase-like"/>
</dbReference>
<keyword evidence="4 8" id="KW-0276">Fatty acid metabolism</keyword>
<dbReference type="InterPro" id="IPR013751">
    <property type="entry name" value="ACP_syn_III_N"/>
</dbReference>
<comment type="catalytic activity">
    <reaction evidence="8">
        <text>malonyl-[ACP] + acetyl-CoA + H(+) = 3-oxobutanoyl-[ACP] + CO2 + CoA</text>
        <dbReference type="Rhea" id="RHEA:12080"/>
        <dbReference type="Rhea" id="RHEA-COMP:9623"/>
        <dbReference type="Rhea" id="RHEA-COMP:9625"/>
        <dbReference type="ChEBI" id="CHEBI:15378"/>
        <dbReference type="ChEBI" id="CHEBI:16526"/>
        <dbReference type="ChEBI" id="CHEBI:57287"/>
        <dbReference type="ChEBI" id="CHEBI:57288"/>
        <dbReference type="ChEBI" id="CHEBI:78449"/>
        <dbReference type="ChEBI" id="CHEBI:78450"/>
        <dbReference type="EC" id="2.3.1.180"/>
    </reaction>
</comment>
<feature type="active site" evidence="8">
    <location>
        <position position="284"/>
    </location>
</feature>
<dbReference type="Gene3D" id="3.40.47.10">
    <property type="match status" value="1"/>
</dbReference>
<keyword evidence="8" id="KW-0012">Acyltransferase</keyword>
<comment type="caution">
    <text evidence="11">The sequence shown here is derived from an EMBL/GenBank/DDBJ whole genome shotgun (WGS) entry which is preliminary data.</text>
</comment>
<dbReference type="SUPFAM" id="SSF53901">
    <property type="entry name" value="Thiolase-like"/>
    <property type="match status" value="1"/>
</dbReference>
<evidence type="ECO:0000259" key="9">
    <source>
        <dbReference type="Pfam" id="PF08541"/>
    </source>
</evidence>
<evidence type="ECO:0000256" key="4">
    <source>
        <dbReference type="ARBA" id="ARBA00022832"/>
    </source>
</evidence>
<name>A0A7C3SK28_9BACT</name>
<feature type="region of interest" description="ACP-binding" evidence="8">
    <location>
        <begin position="255"/>
        <end position="259"/>
    </location>
</feature>
<evidence type="ECO:0000256" key="5">
    <source>
        <dbReference type="ARBA" id="ARBA00023098"/>
    </source>
</evidence>
<comment type="subcellular location">
    <subcellularLocation>
        <location evidence="8">Cytoplasm</location>
    </subcellularLocation>
</comment>
<gene>
    <name evidence="8" type="primary">fabH</name>
    <name evidence="11" type="ORF">ENV62_07905</name>
</gene>
<dbReference type="Pfam" id="PF08541">
    <property type="entry name" value="ACP_syn_III_C"/>
    <property type="match status" value="1"/>
</dbReference>
<keyword evidence="8" id="KW-0963">Cytoplasm</keyword>
<evidence type="ECO:0000256" key="6">
    <source>
        <dbReference type="ARBA" id="ARBA00023160"/>
    </source>
</evidence>
<dbReference type="Pfam" id="PF08545">
    <property type="entry name" value="ACP_syn_III"/>
    <property type="match status" value="1"/>
</dbReference>
<dbReference type="PANTHER" id="PTHR43091:SF1">
    <property type="entry name" value="BETA-KETOACYL-[ACYL-CARRIER-PROTEIN] SYNTHASE III, CHLOROPLASTIC"/>
    <property type="match status" value="1"/>
</dbReference>
<feature type="domain" description="Beta-ketoacyl-[acyl-carrier-protein] synthase III C-terminal" evidence="9">
    <location>
        <begin position="241"/>
        <end position="327"/>
    </location>
</feature>
<organism evidence="11">
    <name type="scientific">Desulfobacca acetoxidans</name>
    <dbReference type="NCBI Taxonomy" id="60893"/>
    <lineage>
        <taxon>Bacteria</taxon>
        <taxon>Pseudomonadati</taxon>
        <taxon>Thermodesulfobacteriota</taxon>
        <taxon>Desulfobaccia</taxon>
        <taxon>Desulfobaccales</taxon>
        <taxon>Desulfobaccaceae</taxon>
        <taxon>Desulfobacca</taxon>
    </lineage>
</organism>
<evidence type="ECO:0000256" key="8">
    <source>
        <dbReference type="HAMAP-Rule" id="MF_01815"/>
    </source>
</evidence>
<dbReference type="PANTHER" id="PTHR43091">
    <property type="entry name" value="3-OXOACYL-[ACYL-CARRIER-PROTEIN] SYNTHASE"/>
    <property type="match status" value="1"/>
</dbReference>
<evidence type="ECO:0000313" key="11">
    <source>
        <dbReference type="EMBL" id="HGB15139.1"/>
    </source>
</evidence>
<sequence length="329" mass="35776">MPKRSIGILGTGSYAPEIVLTNRDLEKLIETDDNWIKERTGIAERRICGPDETVATMAIEAGRRALASAGISPHQLSYIIVGTNSPDYLFPAIAIRVQDALEVNSSLAAFDLQAGCTGFSYGLYIAERLIAPEGKYALVIGSDASSRFTDWTDRTTCVLFGDGAGAAVLGPVPRGGIIAQFVASSLNMKLYCETEFNAENSPFLPPRPTTARHFLKMDGPEIFKFAVKVVKESIQRISDITGVPKEEFDYLIIHQANHRILEAAARFARVPMDKLYINVHRYGNTSAASLPLALDEALREGKIKGGDKVFLCSFGAGLTWSAALLEWSG</sequence>
<dbReference type="HAMAP" id="MF_01815">
    <property type="entry name" value="FabH"/>
    <property type="match status" value="1"/>
</dbReference>